<dbReference type="EMBL" id="JAPHNI010000094">
    <property type="protein sequence ID" value="KAJ8116440.1"/>
    <property type="molecule type" value="Genomic_DNA"/>
</dbReference>
<organism evidence="1 2">
    <name type="scientific">Boeremia exigua</name>
    <dbReference type="NCBI Taxonomy" id="749465"/>
    <lineage>
        <taxon>Eukaryota</taxon>
        <taxon>Fungi</taxon>
        <taxon>Dikarya</taxon>
        <taxon>Ascomycota</taxon>
        <taxon>Pezizomycotina</taxon>
        <taxon>Dothideomycetes</taxon>
        <taxon>Pleosporomycetidae</taxon>
        <taxon>Pleosporales</taxon>
        <taxon>Pleosporineae</taxon>
        <taxon>Didymellaceae</taxon>
        <taxon>Boeremia</taxon>
    </lineage>
</organism>
<keyword evidence="2" id="KW-1185">Reference proteome</keyword>
<reference evidence="1" key="1">
    <citation type="submission" date="2022-11" db="EMBL/GenBank/DDBJ databases">
        <title>Genome Sequence of Boeremia exigua.</title>
        <authorList>
            <person name="Buettner E."/>
        </authorList>
    </citation>
    <scope>NUCLEOTIDE SEQUENCE</scope>
    <source>
        <strain evidence="1">CU02</strain>
    </source>
</reference>
<gene>
    <name evidence="1" type="ORF">OPT61_g2133</name>
</gene>
<protein>
    <submittedName>
        <fullName evidence="1">Uncharacterized protein</fullName>
    </submittedName>
</protein>
<name>A0ACC2IMM2_9PLEO</name>
<accession>A0ACC2IMM2</accession>
<evidence type="ECO:0000313" key="1">
    <source>
        <dbReference type="EMBL" id="KAJ8116440.1"/>
    </source>
</evidence>
<dbReference type="Proteomes" id="UP001153331">
    <property type="component" value="Unassembled WGS sequence"/>
</dbReference>
<comment type="caution">
    <text evidence="1">The sequence shown here is derived from an EMBL/GenBank/DDBJ whole genome shotgun (WGS) entry which is preliminary data.</text>
</comment>
<proteinExistence type="predicted"/>
<evidence type="ECO:0000313" key="2">
    <source>
        <dbReference type="Proteomes" id="UP001153331"/>
    </source>
</evidence>
<sequence>MQFVSLEDSTTQIIPREDIKAVWRTGDTAQRDNSKIRCRTIRWSSTVTIMPFLSGPHSATWIQDESVMVETKRLAYNREIEIMRRTEYPMLQGNPSLLLGMTGTDIKEGVTYLDHGGTTLASKSLMDSFCTQMKASILSNPHSDASKPSFSALMVEQTRQKVLKLFSADPQHWDVVFTANATAAVKLVMECFAGHKEGFDYLYHCNSHTSLVGVREQARNSHCLATSEELEHWLCGGTILPEQQYTSHRSTLFAYPAQSNMNGERLPLSWPSRVRESFRNGNTYTLLDAAALVSTSPLDLSNHATAPDFVSMSFYKIFGFPDLGALLVRKASAHVLRRRKYFGGGTTEMIGCIGTPWVERKKSSVHAGLEDGTIAIRSILALSCAIDTHTNLFGGLAEVSKHTAWLAKTLYDQLTKLKHTNGTPVCHMYKAPASAYGDSTSQGATVTFNIRKGDGSWKSGLEVGALLRTKDIHVRTGSLCNPAGMASALGLSTEDLRAAFDSGFRCNQAGDDIRGDIPFAMVRATLGAMSTLSDVENLVGFVKKHLVEQPHEAPRMSGGTQSGAPVNSSLGIEKATGTGPPVASNMQETLRPGPKRHAWRTLFSCYSRRN</sequence>